<evidence type="ECO:0008006" key="4">
    <source>
        <dbReference type="Google" id="ProtNLM"/>
    </source>
</evidence>
<organism evidence="2 3">
    <name type="scientific">Nocardia acididurans</name>
    <dbReference type="NCBI Taxonomy" id="2802282"/>
    <lineage>
        <taxon>Bacteria</taxon>
        <taxon>Bacillati</taxon>
        <taxon>Actinomycetota</taxon>
        <taxon>Actinomycetes</taxon>
        <taxon>Mycobacteriales</taxon>
        <taxon>Nocardiaceae</taxon>
        <taxon>Nocardia</taxon>
    </lineage>
</organism>
<evidence type="ECO:0000256" key="1">
    <source>
        <dbReference type="SAM" id="MobiDB-lite"/>
    </source>
</evidence>
<dbReference type="RefSeq" id="WP_201950083.1">
    <property type="nucleotide sequence ID" value="NZ_JAERRJ010000008.1"/>
</dbReference>
<gene>
    <name evidence="2" type="ORF">JK358_22950</name>
</gene>
<evidence type="ECO:0000313" key="3">
    <source>
        <dbReference type="Proteomes" id="UP000602198"/>
    </source>
</evidence>
<accession>A0ABS1M9E5</accession>
<feature type="region of interest" description="Disordered" evidence="1">
    <location>
        <begin position="183"/>
        <end position="212"/>
    </location>
</feature>
<protein>
    <recommendedName>
        <fullName evidence="4">SMI1/KNR4 family protein</fullName>
    </recommendedName>
</protein>
<keyword evidence="3" id="KW-1185">Reference proteome</keyword>
<dbReference type="Proteomes" id="UP000602198">
    <property type="component" value="Unassembled WGS sequence"/>
</dbReference>
<name>A0ABS1M9E5_9NOCA</name>
<comment type="caution">
    <text evidence="2">The sequence shown here is derived from an EMBL/GenBank/DDBJ whole genome shotgun (WGS) entry which is preliminary data.</text>
</comment>
<proteinExistence type="predicted"/>
<feature type="compositionally biased region" description="Basic and acidic residues" evidence="1">
    <location>
        <begin position="192"/>
        <end position="202"/>
    </location>
</feature>
<dbReference type="EMBL" id="JAERRJ010000008">
    <property type="protein sequence ID" value="MBL1077263.1"/>
    <property type="molecule type" value="Genomic_DNA"/>
</dbReference>
<sequence length="212" mass="23381">MSDSFLLATRIPMTRADFERWLDTPAPEPGEIANPGAVFDGWYWNGKAPAWQHAETGITPREYLADCIDDGGYGLTYIVGHRDGALEAYLMHFGFCESNIYTLLPMFAAAGKLSSDTEPSTVLFWAETSGSLREADWQGWLSTLSVGPAGARFTPEVDLAAAIAGLRPAEQRFYDLVRELARVEESPEGADESAHLDRDPRYADPALFADRE</sequence>
<reference evidence="2 3" key="1">
    <citation type="submission" date="2021-01" db="EMBL/GenBank/DDBJ databases">
        <title>WGS of actinomycetes isolated from Thailand.</title>
        <authorList>
            <person name="Thawai C."/>
        </authorList>
    </citation>
    <scope>NUCLEOTIDE SEQUENCE [LARGE SCALE GENOMIC DNA]</scope>
    <source>
        <strain evidence="2 3">LPG 2</strain>
    </source>
</reference>
<evidence type="ECO:0000313" key="2">
    <source>
        <dbReference type="EMBL" id="MBL1077263.1"/>
    </source>
</evidence>